<organism evidence="2 3">
    <name type="scientific">Timema podura</name>
    <name type="common">Walking stick</name>
    <dbReference type="NCBI Taxonomy" id="61482"/>
    <lineage>
        <taxon>Eukaryota</taxon>
        <taxon>Metazoa</taxon>
        <taxon>Ecdysozoa</taxon>
        <taxon>Arthropoda</taxon>
        <taxon>Hexapoda</taxon>
        <taxon>Insecta</taxon>
        <taxon>Pterygota</taxon>
        <taxon>Neoptera</taxon>
        <taxon>Polyneoptera</taxon>
        <taxon>Phasmatodea</taxon>
        <taxon>Timematodea</taxon>
        <taxon>Timematoidea</taxon>
        <taxon>Timematidae</taxon>
        <taxon>Timema</taxon>
    </lineage>
</organism>
<feature type="compositionally biased region" description="Polar residues" evidence="1">
    <location>
        <begin position="1"/>
        <end position="15"/>
    </location>
</feature>
<feature type="non-terminal residue" evidence="2">
    <location>
        <position position="176"/>
    </location>
</feature>
<dbReference type="Proteomes" id="UP001153148">
    <property type="component" value="Unassembled WGS sequence"/>
</dbReference>
<dbReference type="EMBL" id="CAJPIN010105725">
    <property type="protein sequence ID" value="CAG2068868.1"/>
    <property type="molecule type" value="Genomic_DNA"/>
</dbReference>
<evidence type="ECO:0000256" key="1">
    <source>
        <dbReference type="SAM" id="MobiDB-lite"/>
    </source>
</evidence>
<feature type="compositionally biased region" description="Basic and acidic residues" evidence="1">
    <location>
        <begin position="23"/>
        <end position="48"/>
    </location>
</feature>
<gene>
    <name evidence="2" type="ORF">TPAB3V08_LOCUS15811</name>
</gene>
<keyword evidence="3" id="KW-1185">Reference proteome</keyword>
<evidence type="ECO:0000313" key="3">
    <source>
        <dbReference type="Proteomes" id="UP001153148"/>
    </source>
</evidence>
<proteinExistence type="predicted"/>
<name>A0ABN7PTC8_TIMPD</name>
<evidence type="ECO:0000313" key="2">
    <source>
        <dbReference type="EMBL" id="CAG2068868.1"/>
    </source>
</evidence>
<protein>
    <submittedName>
        <fullName evidence="2">Uncharacterized protein</fullName>
    </submittedName>
</protein>
<accession>A0ABN7PTC8</accession>
<feature type="region of interest" description="Disordered" evidence="1">
    <location>
        <begin position="1"/>
        <end position="89"/>
    </location>
</feature>
<comment type="caution">
    <text evidence="2">The sequence shown here is derived from an EMBL/GenBank/DDBJ whole genome shotgun (WGS) entry which is preliminary data.</text>
</comment>
<reference evidence="2" key="1">
    <citation type="submission" date="2021-03" db="EMBL/GenBank/DDBJ databases">
        <authorList>
            <person name="Tran Van P."/>
        </authorList>
    </citation>
    <scope>NUCLEOTIDE SEQUENCE</scope>
</reference>
<sequence>MYPSNVCDSQSNPSVFSPRLGLKFRDPLDAEHRRVDGEQGDRDRHARDVTSGGPDQEGGHAALLESGLCGEQSPGRQTPAPTGMSAGRMTKVDLESATYLEGLETYFEIKAYLKYDRYFWTCATRPNAPIFENTKHYVCETVKPAVECACAVKDYGAKKLADLNLYSTKEGEDKEN</sequence>